<evidence type="ECO:0000259" key="2">
    <source>
        <dbReference type="Pfam" id="PF22691"/>
    </source>
</evidence>
<evidence type="ECO:0000313" key="4">
    <source>
        <dbReference type="Proteomes" id="UP000287177"/>
    </source>
</evidence>
<dbReference type="RefSeq" id="WP_128109747.1">
    <property type="nucleotide sequence ID" value="NZ_ATDN01000026.1"/>
</dbReference>
<feature type="domain" description="Thiolase C-terminal" evidence="2">
    <location>
        <begin position="266"/>
        <end position="389"/>
    </location>
</feature>
<name>A0A439DQU0_9MYCO</name>
<evidence type="ECO:0000313" key="3">
    <source>
        <dbReference type="EMBL" id="RWA18140.1"/>
    </source>
</evidence>
<reference evidence="3 4" key="1">
    <citation type="submission" date="2013-06" db="EMBL/GenBank/DDBJ databases">
        <title>The draft sequence of the Mycobacterium elephantis genome.</title>
        <authorList>
            <person name="Pettersson F.B."/>
            <person name="Das S."/>
            <person name="Dasgupta S."/>
            <person name="Bhattacharya A."/>
            <person name="Kirsebom L.A."/>
        </authorList>
    </citation>
    <scope>NUCLEOTIDE SEQUENCE [LARGE SCALE GENOMIC DNA]</scope>
    <source>
        <strain evidence="3 4">DSM 44368</strain>
    </source>
</reference>
<organism evidence="3 4">
    <name type="scientific">Mycolicibacterium elephantis DSM 44368</name>
    <dbReference type="NCBI Taxonomy" id="1335622"/>
    <lineage>
        <taxon>Bacteria</taxon>
        <taxon>Bacillati</taxon>
        <taxon>Actinomycetota</taxon>
        <taxon>Actinomycetes</taxon>
        <taxon>Mycobacteriales</taxon>
        <taxon>Mycobacteriaceae</taxon>
        <taxon>Mycolicibacterium</taxon>
    </lineage>
</organism>
<dbReference type="AlphaFoldDB" id="A0A439DQU0"/>
<dbReference type="CDD" id="cd00829">
    <property type="entry name" value="SCP-x_thiolase"/>
    <property type="match status" value="1"/>
</dbReference>
<comment type="caution">
    <text evidence="3">The sequence shown here is derived from an EMBL/GenBank/DDBJ whole genome shotgun (WGS) entry which is preliminary data.</text>
</comment>
<dbReference type="PANTHER" id="PTHR42870:SF1">
    <property type="entry name" value="NON-SPECIFIC LIPID-TRANSFER PROTEIN-LIKE 2"/>
    <property type="match status" value="1"/>
</dbReference>
<keyword evidence="4" id="KW-1185">Reference proteome</keyword>
<keyword evidence="3" id="KW-0808">Transferase</keyword>
<dbReference type="GO" id="GO:0016747">
    <property type="term" value="F:acyltransferase activity, transferring groups other than amino-acyl groups"/>
    <property type="evidence" value="ECO:0007669"/>
    <property type="project" value="InterPro"/>
</dbReference>
<evidence type="ECO:0000256" key="1">
    <source>
        <dbReference type="SAM" id="MobiDB-lite"/>
    </source>
</evidence>
<protein>
    <submittedName>
        <fullName evidence="3">Acetyl-CoA acetyltransferase</fullName>
    </submittedName>
</protein>
<dbReference type="PIRSF" id="PIRSF000429">
    <property type="entry name" value="Ac-CoA_Ac_transf"/>
    <property type="match status" value="1"/>
</dbReference>
<accession>A0A439DQU0</accession>
<dbReference type="EMBL" id="ATDN01000026">
    <property type="protein sequence ID" value="RWA18140.1"/>
    <property type="molecule type" value="Genomic_DNA"/>
</dbReference>
<dbReference type="Gene3D" id="3.40.47.10">
    <property type="match status" value="1"/>
</dbReference>
<dbReference type="Pfam" id="PF22691">
    <property type="entry name" value="Thiolase_C_1"/>
    <property type="match status" value="1"/>
</dbReference>
<dbReference type="Proteomes" id="UP000287177">
    <property type="component" value="Unassembled WGS sequence"/>
</dbReference>
<proteinExistence type="predicted"/>
<dbReference type="InterPro" id="IPR002155">
    <property type="entry name" value="Thiolase"/>
</dbReference>
<dbReference type="PANTHER" id="PTHR42870">
    <property type="entry name" value="ACETYL-COA C-ACETYLTRANSFERASE"/>
    <property type="match status" value="1"/>
</dbReference>
<sequence length="397" mass="42017">MSHFEKDAVISGLGLSRVGRRTGIPGLELTLEAARAAIDDAGLATSDIDGIASLGDVPLAEVTTALGIDVPDRTSGFDTGGLLTPVMSACRAVAEKRARHVLVYRTVLMLGGTMTESPSSSGPNPLANPASEPHTPGTRRRLKPFEDIDELLAAHAYSAANWLAMHCRRHMELYGTTKEQLGWLAINSRRNAALNPRAAYREPMTMDDYLAARPVSTPFGLFDCDVPVDGSIAVVVSHADYAADCPNPAVAVEAIGGSYGSGGWFHRDDFPKMASVDAAAQMWSRTDLTASDVDVAELYDGFTFLTIAWLEALGFCADGEGGPFVEGATRIALDGALPLNTYGGQLSAGRMHGYWLLHEACLQLRGQAGERQLTRRPEVAVAAAGGGPIAGCMLLTC</sequence>
<dbReference type="InterPro" id="IPR016039">
    <property type="entry name" value="Thiolase-like"/>
</dbReference>
<dbReference type="InterPro" id="IPR055140">
    <property type="entry name" value="Thiolase_C_2"/>
</dbReference>
<feature type="region of interest" description="Disordered" evidence="1">
    <location>
        <begin position="114"/>
        <end position="141"/>
    </location>
</feature>
<gene>
    <name evidence="3" type="ORF">MELE44368_23770</name>
</gene>
<dbReference type="SUPFAM" id="SSF53901">
    <property type="entry name" value="Thiolase-like"/>
    <property type="match status" value="2"/>
</dbReference>
<feature type="compositionally biased region" description="Polar residues" evidence="1">
    <location>
        <begin position="114"/>
        <end position="123"/>
    </location>
</feature>